<evidence type="ECO:0000256" key="5">
    <source>
        <dbReference type="ARBA" id="ARBA00022692"/>
    </source>
</evidence>
<dbReference type="Proteomes" id="UP000885797">
    <property type="component" value="Unassembled WGS sequence"/>
</dbReference>
<feature type="transmembrane region" description="Helical" evidence="9">
    <location>
        <begin position="233"/>
        <end position="252"/>
    </location>
</feature>
<feature type="transmembrane region" description="Helical" evidence="9">
    <location>
        <begin position="99"/>
        <end position="123"/>
    </location>
</feature>
<dbReference type="InterPro" id="IPR050297">
    <property type="entry name" value="LipidA_mod_glycosyltrf_83"/>
</dbReference>
<dbReference type="AlphaFoldDB" id="A0A7V2SZD6"/>
<feature type="transmembrane region" description="Helical" evidence="9">
    <location>
        <begin position="39"/>
        <end position="56"/>
    </location>
</feature>
<feature type="transmembrane region" description="Helical" evidence="9">
    <location>
        <begin position="308"/>
        <end position="326"/>
    </location>
</feature>
<proteinExistence type="predicted"/>
<evidence type="ECO:0008006" key="11">
    <source>
        <dbReference type="Google" id="ProtNLM"/>
    </source>
</evidence>
<feature type="transmembrane region" description="Helical" evidence="9">
    <location>
        <begin position="159"/>
        <end position="178"/>
    </location>
</feature>
<keyword evidence="2" id="KW-1003">Cell membrane</keyword>
<evidence type="ECO:0000256" key="9">
    <source>
        <dbReference type="SAM" id="Phobius"/>
    </source>
</evidence>
<evidence type="ECO:0000256" key="6">
    <source>
        <dbReference type="ARBA" id="ARBA00022989"/>
    </source>
</evidence>
<keyword evidence="5 9" id="KW-0812">Transmembrane</keyword>
<feature type="transmembrane region" description="Helical" evidence="9">
    <location>
        <begin position="401"/>
        <end position="419"/>
    </location>
</feature>
<accession>A0A7V2SZD6</accession>
<dbReference type="GO" id="GO:0005886">
    <property type="term" value="C:plasma membrane"/>
    <property type="evidence" value="ECO:0007669"/>
    <property type="project" value="UniProtKB-SubCell"/>
</dbReference>
<evidence type="ECO:0000256" key="2">
    <source>
        <dbReference type="ARBA" id="ARBA00022475"/>
    </source>
</evidence>
<keyword evidence="3" id="KW-0328">Glycosyltransferase</keyword>
<protein>
    <recommendedName>
        <fullName evidence="11">Glycosyltransferase RgtA/B/C/D-like domain-containing protein</fullName>
    </recommendedName>
</protein>
<evidence type="ECO:0000256" key="4">
    <source>
        <dbReference type="ARBA" id="ARBA00022679"/>
    </source>
</evidence>
<name>A0A7V2SZD6_9BACT</name>
<evidence type="ECO:0000256" key="1">
    <source>
        <dbReference type="ARBA" id="ARBA00004651"/>
    </source>
</evidence>
<keyword evidence="7 9" id="KW-0472">Membrane</keyword>
<evidence type="ECO:0000256" key="3">
    <source>
        <dbReference type="ARBA" id="ARBA00022676"/>
    </source>
</evidence>
<dbReference type="GO" id="GO:0009103">
    <property type="term" value="P:lipopolysaccharide biosynthetic process"/>
    <property type="evidence" value="ECO:0007669"/>
    <property type="project" value="UniProtKB-ARBA"/>
</dbReference>
<dbReference type="EMBL" id="DRND01000323">
    <property type="protein sequence ID" value="HFC47042.1"/>
    <property type="molecule type" value="Genomic_DNA"/>
</dbReference>
<keyword evidence="4" id="KW-0808">Transferase</keyword>
<dbReference type="PANTHER" id="PTHR33908">
    <property type="entry name" value="MANNOSYLTRANSFERASE YKCB-RELATED"/>
    <property type="match status" value="1"/>
</dbReference>
<organism evidence="10">
    <name type="scientific">Dissulfuribacter thermophilus</name>
    <dbReference type="NCBI Taxonomy" id="1156395"/>
    <lineage>
        <taxon>Bacteria</taxon>
        <taxon>Pseudomonadati</taxon>
        <taxon>Thermodesulfobacteriota</taxon>
        <taxon>Dissulfuribacteria</taxon>
        <taxon>Dissulfuribacterales</taxon>
        <taxon>Dissulfuribacteraceae</taxon>
        <taxon>Dissulfuribacter</taxon>
    </lineage>
</organism>
<feature type="transmembrane region" description="Helical" evidence="9">
    <location>
        <begin position="346"/>
        <end position="362"/>
    </location>
</feature>
<dbReference type="GO" id="GO:0016763">
    <property type="term" value="F:pentosyltransferase activity"/>
    <property type="evidence" value="ECO:0007669"/>
    <property type="project" value="TreeGrafter"/>
</dbReference>
<evidence type="ECO:0000313" key="10">
    <source>
        <dbReference type="EMBL" id="HFC47042.1"/>
    </source>
</evidence>
<reference evidence="10" key="1">
    <citation type="journal article" date="2020" name="mSystems">
        <title>Genome- and Community-Level Interaction Insights into Carbon Utilization and Element Cycling Functions of Hydrothermarchaeota in Hydrothermal Sediment.</title>
        <authorList>
            <person name="Zhou Z."/>
            <person name="Liu Y."/>
            <person name="Xu W."/>
            <person name="Pan J."/>
            <person name="Luo Z.H."/>
            <person name="Li M."/>
        </authorList>
    </citation>
    <scope>NUCLEOTIDE SEQUENCE [LARGE SCALE GENOMIC DNA]</scope>
    <source>
        <strain evidence="10">HyVt-503</strain>
    </source>
</reference>
<feature type="transmembrane region" description="Helical" evidence="9">
    <location>
        <begin position="374"/>
        <end position="395"/>
    </location>
</feature>
<sequence length="548" mass="62483">MMEMVPENNLQNNMENHPQRDSGHQWGARSSSILDSPKGLYILIGIGLLWKAFLLFSSASKAPNTDGVIYMMAAKAMTEGRFLDSLNIYPMPAYPAMLALLHSLGIGWSLSGRIISSLFLLLAQIPIYHITRRWFGPRAAFWATLAFMLPYFSNKMAVSIYRGPPFIFFFLVAIYALIITLETPNTRRMLAAFSLSLVPFCFRIEGAFIIPLFPLALLFYSVREKGLKGLPQIVAFLWLVSIVAIGLMFFGAPIELNRLSSITETVNHLVHLDFLHQYKEIYHQIESLEPLSPDPSQNQNFAEIARHFLWLIYLIGLIQCMAATFYPFYLIPLFYGLKGTKMDRERSFVCLTFFIYFLILYFHIITHDYSGKRFVWGAVSLLYPWVGIGSVILLNRPIKPLPRWLYTAIFLALFFFPLAKYPRLLERPDHVSVEAGMWLANSPCKGLRMIGNDIRIPFIAGIPIEGLDEGDIYKNFVSDTKEYAPIEGMALEERRDLIILKLPVKKSLHFPRFSKYILIRKFQGKRRIVGIFGTPKAARLCGKGGGIS</sequence>
<evidence type="ECO:0000256" key="8">
    <source>
        <dbReference type="SAM" id="MobiDB-lite"/>
    </source>
</evidence>
<evidence type="ECO:0000256" key="7">
    <source>
        <dbReference type="ARBA" id="ARBA00023136"/>
    </source>
</evidence>
<comment type="caution">
    <text evidence="10">The sequence shown here is derived from an EMBL/GenBank/DDBJ whole genome shotgun (WGS) entry which is preliminary data.</text>
</comment>
<feature type="region of interest" description="Disordered" evidence="8">
    <location>
        <begin position="1"/>
        <end position="28"/>
    </location>
</feature>
<keyword evidence="6 9" id="KW-1133">Transmembrane helix</keyword>
<dbReference type="PANTHER" id="PTHR33908:SF11">
    <property type="entry name" value="MEMBRANE PROTEIN"/>
    <property type="match status" value="1"/>
</dbReference>
<gene>
    <name evidence="10" type="ORF">ENJ63_04085</name>
</gene>
<feature type="transmembrane region" description="Helical" evidence="9">
    <location>
        <begin position="190"/>
        <end position="213"/>
    </location>
</feature>
<comment type="subcellular location">
    <subcellularLocation>
        <location evidence="1">Cell membrane</location>
        <topology evidence="1">Multi-pass membrane protein</topology>
    </subcellularLocation>
</comment>